<name>A0A2N7X242_9BURK</name>
<gene>
    <name evidence="1" type="ORF">C0Z20_15955</name>
</gene>
<dbReference type="InterPro" id="IPR024078">
    <property type="entry name" value="LmbE-like_dom_sf"/>
</dbReference>
<dbReference type="RefSeq" id="WP_018443964.1">
    <property type="nucleotide sequence ID" value="NZ_KB890218.1"/>
</dbReference>
<dbReference type="Proteomes" id="UP000235777">
    <property type="component" value="Unassembled WGS sequence"/>
</dbReference>
<dbReference type="STRING" id="863227.GCA_000373005_05352"/>
<organism evidence="1 2">
    <name type="scientific">Trinickia symbiotica</name>
    <dbReference type="NCBI Taxonomy" id="863227"/>
    <lineage>
        <taxon>Bacteria</taxon>
        <taxon>Pseudomonadati</taxon>
        <taxon>Pseudomonadota</taxon>
        <taxon>Betaproteobacteria</taxon>
        <taxon>Burkholderiales</taxon>
        <taxon>Burkholderiaceae</taxon>
        <taxon>Trinickia</taxon>
    </lineage>
</organism>
<dbReference type="InterPro" id="IPR003737">
    <property type="entry name" value="GlcNAc_PI_deacetylase-related"/>
</dbReference>
<dbReference type="OrthoDB" id="116799at2"/>
<keyword evidence="2" id="KW-1185">Reference proteome</keyword>
<dbReference type="AlphaFoldDB" id="A0A2N7X242"/>
<dbReference type="EMBL" id="PNYC01000009">
    <property type="protein sequence ID" value="PMS35823.1"/>
    <property type="molecule type" value="Genomic_DNA"/>
</dbReference>
<protein>
    <submittedName>
        <fullName evidence="1">PIG-L family deacetylase</fullName>
    </submittedName>
</protein>
<dbReference type="Pfam" id="PF02585">
    <property type="entry name" value="PIG-L"/>
    <property type="match status" value="1"/>
</dbReference>
<reference evidence="1 2" key="1">
    <citation type="submission" date="2018-01" db="EMBL/GenBank/DDBJ databases">
        <title>Whole genome analyses suggest that Burkholderia sensu lato contains two further novel genera in the rhizoxinica-symbiotica group Mycetohabitans gen. nov., and Trinickia gen. nov.: implications for the evolution of diazotrophy and nodulation in the Burkholderiaceae.</title>
        <authorList>
            <person name="Estrada-de los Santos P."/>
            <person name="Palmer M."/>
            <person name="Chavez-Ramirez B."/>
            <person name="Beukes C."/>
            <person name="Steenkamp E.T."/>
            <person name="Hirsch A.M."/>
            <person name="Manyaka P."/>
            <person name="Maluk M."/>
            <person name="Lafos M."/>
            <person name="Crook M."/>
            <person name="Gross E."/>
            <person name="Simon M.F."/>
            <person name="Bueno dos Reis Junior F."/>
            <person name="Poole P.S."/>
            <person name="Venter S.N."/>
            <person name="James E.K."/>
        </authorList>
    </citation>
    <scope>NUCLEOTIDE SEQUENCE [LARGE SCALE GENOMIC DNA]</scope>
    <source>
        <strain evidence="1 2">JPY 581</strain>
    </source>
</reference>
<evidence type="ECO:0000313" key="2">
    <source>
        <dbReference type="Proteomes" id="UP000235777"/>
    </source>
</evidence>
<sequence>MVSSTLFVVSPHFDDAAFGCGAALATHPRSIVCTVFAGAPTMPLSTSWDRRAGFLHSDAALRARQREDDHALDMLDAQPRRLPFLDSQYGASPSCDAVARALDDAWKSCGRPTVLAPLGLYHSDHTLASDACCALFVQDAMPDVILYEDALYRRMRHVAEERREALARRGLRLELATAGPLLDAQRNARAATRKWRSVRAYRSQLRALDDAHPNDLVEPERYWRLSFDGKAGRLRRTRR</sequence>
<accession>A0A2N7X242</accession>
<comment type="caution">
    <text evidence="1">The sequence shown here is derived from an EMBL/GenBank/DDBJ whole genome shotgun (WGS) entry which is preliminary data.</text>
</comment>
<proteinExistence type="predicted"/>
<evidence type="ECO:0000313" key="1">
    <source>
        <dbReference type="EMBL" id="PMS35823.1"/>
    </source>
</evidence>
<dbReference type="Gene3D" id="3.40.50.10320">
    <property type="entry name" value="LmbE-like"/>
    <property type="match status" value="1"/>
</dbReference>
<dbReference type="SUPFAM" id="SSF102588">
    <property type="entry name" value="LmbE-like"/>
    <property type="match status" value="1"/>
</dbReference>